<dbReference type="AlphaFoldDB" id="A0A164U568"/>
<evidence type="ECO:0000313" key="1">
    <source>
        <dbReference type="EMBL" id="KZM88446.1"/>
    </source>
</evidence>
<dbReference type="EMBL" id="CP093349">
    <property type="protein sequence ID" value="WOH09872.1"/>
    <property type="molecule type" value="Genomic_DNA"/>
</dbReference>
<evidence type="ECO:0000313" key="3">
    <source>
        <dbReference type="Proteomes" id="UP000077755"/>
    </source>
</evidence>
<organism evidence="1">
    <name type="scientific">Daucus carota subsp. sativus</name>
    <name type="common">Carrot</name>
    <dbReference type="NCBI Taxonomy" id="79200"/>
    <lineage>
        <taxon>Eukaryota</taxon>
        <taxon>Viridiplantae</taxon>
        <taxon>Streptophyta</taxon>
        <taxon>Embryophyta</taxon>
        <taxon>Tracheophyta</taxon>
        <taxon>Spermatophyta</taxon>
        <taxon>Magnoliopsida</taxon>
        <taxon>eudicotyledons</taxon>
        <taxon>Gunneridae</taxon>
        <taxon>Pentapetalae</taxon>
        <taxon>asterids</taxon>
        <taxon>campanulids</taxon>
        <taxon>Apiales</taxon>
        <taxon>Apiaceae</taxon>
        <taxon>Apioideae</taxon>
        <taxon>Scandiceae</taxon>
        <taxon>Daucinae</taxon>
        <taxon>Daucus</taxon>
        <taxon>Daucus sect. Daucus</taxon>
    </lineage>
</organism>
<dbReference type="Proteomes" id="UP000077755">
    <property type="component" value="Chromosome 7"/>
</dbReference>
<protein>
    <submittedName>
        <fullName evidence="1">Uncharacterized protein</fullName>
    </submittedName>
</protein>
<name>A0A164U568_DAUCS</name>
<dbReference type="EMBL" id="LNRQ01000007">
    <property type="protein sequence ID" value="KZM88446.1"/>
    <property type="molecule type" value="Genomic_DNA"/>
</dbReference>
<reference evidence="1" key="1">
    <citation type="journal article" date="2016" name="Nat. Genet.">
        <title>A high-quality carrot genome assembly provides new insights into carotenoid accumulation and asterid genome evolution.</title>
        <authorList>
            <person name="Iorizzo M."/>
            <person name="Ellison S."/>
            <person name="Senalik D."/>
            <person name="Zeng P."/>
            <person name="Satapoomin P."/>
            <person name="Huang J."/>
            <person name="Bowman M."/>
            <person name="Iovene M."/>
            <person name="Sanseverino W."/>
            <person name="Cavagnaro P."/>
            <person name="Yildiz M."/>
            <person name="Macko-Podgorni A."/>
            <person name="Moranska E."/>
            <person name="Grzebelus E."/>
            <person name="Grzebelus D."/>
            <person name="Ashrafi H."/>
            <person name="Zheng Z."/>
            <person name="Cheng S."/>
            <person name="Spooner D."/>
            <person name="Van Deynze A."/>
            <person name="Simon P."/>
        </authorList>
    </citation>
    <scope>NUCLEOTIDE SEQUENCE [LARGE SCALE GENOMIC DNA]</scope>
    <source>
        <tissue evidence="1">Leaf</tissue>
    </source>
</reference>
<proteinExistence type="predicted"/>
<evidence type="ECO:0000313" key="2">
    <source>
        <dbReference type="EMBL" id="WOH09872.1"/>
    </source>
</evidence>
<sequence>MLLVSFSPLPPSLISYFQNGMVFEVRMGRFKSISSGFGVIRFRVGLSLPGLAAEIFGSVPEADIWFGFGSVRVCKVQEKLIPVRLRVGLRSKAEIFGSVPGRLSIQTSEAEMFGSVSGRFVFAKFRRS</sequence>
<gene>
    <name evidence="1" type="ORF">DCAR_025521</name>
    <name evidence="2" type="ORF">DCAR_0729332</name>
</gene>
<reference evidence="2" key="2">
    <citation type="submission" date="2022-03" db="EMBL/GenBank/DDBJ databases">
        <title>Draft title - Genomic analysis of global carrot germplasm unveils the trajectory of domestication and the origin of high carotenoid orange carrot.</title>
        <authorList>
            <person name="Iorizzo M."/>
            <person name="Ellison S."/>
            <person name="Senalik D."/>
            <person name="Macko-Podgorni A."/>
            <person name="Grzebelus D."/>
            <person name="Bostan H."/>
            <person name="Rolling W."/>
            <person name="Curaba J."/>
            <person name="Simon P."/>
        </authorList>
    </citation>
    <scope>NUCLEOTIDE SEQUENCE</scope>
    <source>
        <tissue evidence="2">Leaf</tissue>
    </source>
</reference>
<accession>A0A164U568</accession>
<dbReference type="Gramene" id="KZM88446">
    <property type="protein sequence ID" value="KZM88446"/>
    <property type="gene ID" value="DCAR_025521"/>
</dbReference>
<keyword evidence="3" id="KW-1185">Reference proteome</keyword>